<evidence type="ECO:0000313" key="9">
    <source>
        <dbReference type="EMBL" id="EJZ82129.1"/>
    </source>
</evidence>
<sequence length="431" mass="47624">MAANTTPKRQLQLGVFFQGVNVGTVWKSPTAGSQIAFESFRRMIQTAERGGFVHFFLAEGLRLRENRGEIYDLDVVGRPDAQSLLAAAAAETEHIGLIATQNATYNDPVDLARRLQSLDLVSEGRAGWNVVTTDDAWTGENFKRGGYLDHADRYTNAADVLSIARQTWRGERVDASTKHYSVTHTPGLPRSPQGEPIIFQAGVSPEGRDFAARNAEVIFSPFSRLDQAHEYREDLNERVRKAGRRPEDVKVMPGAEFVLAETPAEVEEKEHELRRQQVGPEQAISYLETYWGTDLSDLDPDGPLPDFDPVIETTDGTRGKLFQGANAKELADDLRAEAKEKGWSVRDAATAKLTGKNREFVGTFDAVADRLVDYAESGAVDGFNITPYIVPHGIDDIVNELVPRLKDRGIYPEGYAGDTLRENLGLPEPPA</sequence>
<dbReference type="GO" id="GO:0016705">
    <property type="term" value="F:oxidoreductase activity, acting on paired donors, with incorporation or reduction of molecular oxygen"/>
    <property type="evidence" value="ECO:0007669"/>
    <property type="project" value="InterPro"/>
</dbReference>
<evidence type="ECO:0000313" key="11">
    <source>
        <dbReference type="Proteomes" id="UP000011016"/>
    </source>
</evidence>
<comment type="similarity">
    <text evidence="5">Belongs to the NtaA/SnaA/DszA monooxygenase family.</text>
</comment>
<evidence type="ECO:0000259" key="7">
    <source>
        <dbReference type="Pfam" id="PF00296"/>
    </source>
</evidence>
<feature type="binding site" evidence="6">
    <location>
        <position position="154"/>
    </location>
    <ligand>
        <name>FMN</name>
        <dbReference type="ChEBI" id="CHEBI:58210"/>
    </ligand>
</feature>
<dbReference type="EMBL" id="AHAE01000040">
    <property type="protein sequence ID" value="EJZ82129.1"/>
    <property type="molecule type" value="Genomic_DNA"/>
</dbReference>
<dbReference type="InterPro" id="IPR036661">
    <property type="entry name" value="Luciferase-like_sf"/>
</dbReference>
<evidence type="ECO:0000256" key="1">
    <source>
        <dbReference type="ARBA" id="ARBA00022630"/>
    </source>
</evidence>
<name>I7LBT8_9CORY</name>
<protein>
    <submittedName>
        <fullName evidence="8">Putative monooxygenase yxeK</fullName>
    </submittedName>
</protein>
<dbReference type="RefSeq" id="WP_004600785.1">
    <property type="nucleotide sequence ID" value="NZ_HF541866.1"/>
</dbReference>
<feature type="domain" description="Luciferase-like" evidence="7">
    <location>
        <begin position="30"/>
        <end position="379"/>
    </location>
</feature>
<evidence type="ECO:0000256" key="3">
    <source>
        <dbReference type="ARBA" id="ARBA00023002"/>
    </source>
</evidence>
<dbReference type="Pfam" id="PF00296">
    <property type="entry name" value="Bac_luciferase"/>
    <property type="match status" value="1"/>
</dbReference>
<comment type="caution">
    <text evidence="8">The sequence shown here is derived from an EMBL/GenBank/DDBJ whole genome shotgun (WGS) entry which is preliminary data.</text>
</comment>
<evidence type="ECO:0000256" key="2">
    <source>
        <dbReference type="ARBA" id="ARBA00022643"/>
    </source>
</evidence>
<dbReference type="PANTHER" id="PTHR30011">
    <property type="entry name" value="ALKANESULFONATE MONOOXYGENASE-RELATED"/>
    <property type="match status" value="1"/>
</dbReference>
<proteinExistence type="inferred from homology"/>
<organism evidence="8 11">
    <name type="scientific">Corynebacterium otitidis ATCC 51513</name>
    <dbReference type="NCBI Taxonomy" id="883169"/>
    <lineage>
        <taxon>Bacteria</taxon>
        <taxon>Bacillati</taxon>
        <taxon>Actinomycetota</taxon>
        <taxon>Actinomycetes</taxon>
        <taxon>Mycobacteriales</taxon>
        <taxon>Corynebacteriaceae</taxon>
        <taxon>Corynebacterium</taxon>
    </lineage>
</organism>
<dbReference type="Gene3D" id="3.20.20.30">
    <property type="entry name" value="Luciferase-like domain"/>
    <property type="match status" value="1"/>
</dbReference>
<dbReference type="Proteomes" id="UP000011016">
    <property type="component" value="Unassembled WGS sequence"/>
</dbReference>
<accession>I7LBT8</accession>
<dbReference type="InterPro" id="IPR016215">
    <property type="entry name" value="NTA_MOA"/>
</dbReference>
<dbReference type="SUPFAM" id="SSF51679">
    <property type="entry name" value="Bacterial luciferase-like"/>
    <property type="match status" value="1"/>
</dbReference>
<evidence type="ECO:0000256" key="6">
    <source>
        <dbReference type="PIRSR" id="PIRSR000337-1"/>
    </source>
</evidence>
<feature type="binding site" evidence="6">
    <location>
        <position position="150"/>
    </location>
    <ligand>
        <name>FMN</name>
        <dbReference type="ChEBI" id="CHEBI:58210"/>
    </ligand>
</feature>
<dbReference type="eggNOG" id="COG2141">
    <property type="taxonomic scope" value="Bacteria"/>
</dbReference>
<evidence type="ECO:0000313" key="10">
    <source>
        <dbReference type="Proteomes" id="UP000006078"/>
    </source>
</evidence>
<dbReference type="PATRIC" id="fig|883169.3.peg.860"/>
<dbReference type="InterPro" id="IPR011251">
    <property type="entry name" value="Luciferase-like_dom"/>
</dbReference>
<dbReference type="PANTHER" id="PTHR30011:SF16">
    <property type="entry name" value="C2H2 FINGER DOMAIN TRANSCRIPTION FACTOR (EUROFUNG)-RELATED"/>
    <property type="match status" value="1"/>
</dbReference>
<dbReference type="EMBL" id="CAJZ01000096">
    <property type="protein sequence ID" value="CCI83369.1"/>
    <property type="molecule type" value="Genomic_DNA"/>
</dbReference>
<evidence type="ECO:0000256" key="4">
    <source>
        <dbReference type="ARBA" id="ARBA00023033"/>
    </source>
</evidence>
<dbReference type="GO" id="GO:0004497">
    <property type="term" value="F:monooxygenase activity"/>
    <property type="evidence" value="ECO:0007669"/>
    <property type="project" value="UniProtKB-KW"/>
</dbReference>
<dbReference type="OrthoDB" id="8320141at2"/>
<reference evidence="9 10" key="2">
    <citation type="submission" date="2012-08" db="EMBL/GenBank/DDBJ databases">
        <title>The Genome Sequence of Turicella otitidis ATCC 51513.</title>
        <authorList>
            <consortium name="The Broad Institute Genome Sequencing Platform"/>
            <person name="Earl A."/>
            <person name="Ward D."/>
            <person name="Feldgarden M."/>
            <person name="Gevers D."/>
            <person name="Huys G."/>
            <person name="Walker B."/>
            <person name="Young S.K."/>
            <person name="Zeng Q."/>
            <person name="Gargeya S."/>
            <person name="Fitzgerald M."/>
            <person name="Haas B."/>
            <person name="Abouelleil A."/>
            <person name="Alvarado L."/>
            <person name="Arachchi H.M."/>
            <person name="Berlin A.M."/>
            <person name="Chapman S.B."/>
            <person name="Goldberg J."/>
            <person name="Griggs A."/>
            <person name="Gujja S."/>
            <person name="Hansen M."/>
            <person name="Howarth C."/>
            <person name="Imamovic A."/>
            <person name="Larimer J."/>
            <person name="McCowen C."/>
            <person name="Montmayeur A."/>
            <person name="Murphy C."/>
            <person name="Neiman D."/>
            <person name="Pearson M."/>
            <person name="Priest M."/>
            <person name="Roberts A."/>
            <person name="Saif S."/>
            <person name="Shea T."/>
            <person name="Sisk P."/>
            <person name="Sykes S."/>
            <person name="Wortman J."/>
            <person name="Nusbaum C."/>
            <person name="Birren B."/>
        </authorList>
    </citation>
    <scope>NUCLEOTIDE SEQUENCE [LARGE SCALE GENOMIC DNA]</scope>
    <source>
        <strain evidence="9 10">ATCC 51513</strain>
    </source>
</reference>
<evidence type="ECO:0000256" key="5">
    <source>
        <dbReference type="ARBA" id="ARBA00033748"/>
    </source>
</evidence>
<keyword evidence="2 6" id="KW-0288">FMN</keyword>
<dbReference type="PIRSF" id="PIRSF000337">
    <property type="entry name" value="NTA_MOA"/>
    <property type="match status" value="1"/>
</dbReference>
<feature type="binding site" evidence="6">
    <location>
        <position position="204"/>
    </location>
    <ligand>
        <name>FMN</name>
        <dbReference type="ChEBI" id="CHEBI:58210"/>
    </ligand>
</feature>
<dbReference type="STRING" id="29321.AAV33_01215"/>
<reference evidence="8 11" key="1">
    <citation type="journal article" date="2012" name="J. Bacteriol.">
        <title>Draft Genome Sequence of Turicella otitidis ATCC 51513, Isolated from Middle Ear Fluid from a Child with Otitis Media.</title>
        <authorList>
            <person name="Brinkrolf K."/>
            <person name="Schneider J."/>
            <person name="Knecht M."/>
            <person name="Ruckert C."/>
            <person name="Tauch A."/>
        </authorList>
    </citation>
    <scope>NUCLEOTIDE SEQUENCE [LARGE SCALE GENOMIC DNA]</scope>
    <source>
        <strain evidence="8 11">ATCC 51513</strain>
    </source>
</reference>
<dbReference type="Proteomes" id="UP000006078">
    <property type="component" value="Unassembled WGS sequence"/>
</dbReference>
<gene>
    <name evidence="8" type="ORF">BN46_0633</name>
    <name evidence="9" type="ORF">HMPREF9719_00895</name>
</gene>
<feature type="binding site" evidence="6">
    <location>
        <position position="100"/>
    </location>
    <ligand>
        <name>FMN</name>
        <dbReference type="ChEBI" id="CHEBI:58210"/>
    </ligand>
</feature>
<evidence type="ECO:0000313" key="8">
    <source>
        <dbReference type="EMBL" id="CCI83369.1"/>
    </source>
</evidence>
<dbReference type="InterPro" id="IPR051260">
    <property type="entry name" value="Diverse_substr_monoxygenases"/>
</dbReference>
<keyword evidence="10" id="KW-1185">Reference proteome</keyword>
<dbReference type="HOGENOM" id="CLU_022256_1_0_11"/>
<keyword evidence="1 6" id="KW-0285">Flavoprotein</keyword>
<keyword evidence="3" id="KW-0560">Oxidoreductase</keyword>
<dbReference type="AlphaFoldDB" id="I7LBT8"/>
<keyword evidence="4 8" id="KW-0503">Monooxygenase</keyword>